<reference evidence="2" key="1">
    <citation type="journal article" date="2019" name="Environ. Microbiol.">
        <title>Fungal ecological strategies reflected in gene transcription - a case study of two litter decomposers.</title>
        <authorList>
            <person name="Barbi F."/>
            <person name="Kohler A."/>
            <person name="Barry K."/>
            <person name="Baskaran P."/>
            <person name="Daum C."/>
            <person name="Fauchery L."/>
            <person name="Ihrmark K."/>
            <person name="Kuo A."/>
            <person name="LaButti K."/>
            <person name="Lipzen A."/>
            <person name="Morin E."/>
            <person name="Grigoriev I.V."/>
            <person name="Henrissat B."/>
            <person name="Lindahl B."/>
            <person name="Martin F."/>
        </authorList>
    </citation>
    <scope>NUCLEOTIDE SEQUENCE</scope>
    <source>
        <strain evidence="2">JB14</strain>
    </source>
</reference>
<feature type="compositionally biased region" description="Basic residues" evidence="1">
    <location>
        <begin position="182"/>
        <end position="193"/>
    </location>
</feature>
<protein>
    <submittedName>
        <fullName evidence="2">Uncharacterized protein</fullName>
    </submittedName>
</protein>
<evidence type="ECO:0000313" key="2">
    <source>
        <dbReference type="EMBL" id="KAE9397047.1"/>
    </source>
</evidence>
<organism evidence="2 3">
    <name type="scientific">Gymnopus androsaceus JB14</name>
    <dbReference type="NCBI Taxonomy" id="1447944"/>
    <lineage>
        <taxon>Eukaryota</taxon>
        <taxon>Fungi</taxon>
        <taxon>Dikarya</taxon>
        <taxon>Basidiomycota</taxon>
        <taxon>Agaricomycotina</taxon>
        <taxon>Agaricomycetes</taxon>
        <taxon>Agaricomycetidae</taxon>
        <taxon>Agaricales</taxon>
        <taxon>Marasmiineae</taxon>
        <taxon>Omphalotaceae</taxon>
        <taxon>Gymnopus</taxon>
    </lineage>
</organism>
<feature type="compositionally biased region" description="Polar residues" evidence="1">
    <location>
        <begin position="103"/>
        <end position="115"/>
    </location>
</feature>
<sequence length="486" mass="54880">MARAGLDLLPPLAVKIAGKRSTLRIIFEADFFSPPFCSFGQRFKLTFQDSVIIDFDLQDLLNRYTHHEADEGLSDKEPDAEQDEDEDDETDAEGDLDEEFRQPFNTGFSSDLTDLSDSERDEKPVHLASDTESDLSELSSEAHTAPLQASNNDASSYSNTCTKRKRTRRAPSDPVKAAEQKAKKKTYQKHRPDRRCDESKVLKLDFDANSLPVASTGWQGLRDTGFEQFRDYTHAQVLALPWMRYLDWDGQHNVVVCDKKRRGVVNLIGHPRDANWVEVHREAARVIAKGWKNCKFKAKQKKHRRGKFDAEAIGYSHGGGHGILANKAVQRLSGIANSTYKRFCPIMYADYARNSAALHEWDPLLARNFPKSVFAATTINFGPQTVADIHGGELVLWNIGLIIRFPPGCTILFPSALIAHSNLPVQPGEERYSITQYLAAALTRFVENGFQNDADIIRSGDQQAIEELKARRSGRWQQGLQKFRVW</sequence>
<proteinExistence type="predicted"/>
<dbReference type="Gene3D" id="3.60.130.30">
    <property type="match status" value="1"/>
</dbReference>
<feature type="compositionally biased region" description="Polar residues" evidence="1">
    <location>
        <begin position="147"/>
        <end position="161"/>
    </location>
</feature>
<dbReference type="EMBL" id="ML769503">
    <property type="protein sequence ID" value="KAE9397047.1"/>
    <property type="molecule type" value="Genomic_DNA"/>
</dbReference>
<gene>
    <name evidence="2" type="ORF">BT96DRAFT_996128</name>
</gene>
<accession>A0A6A4HIX8</accession>
<evidence type="ECO:0000256" key="1">
    <source>
        <dbReference type="SAM" id="MobiDB-lite"/>
    </source>
</evidence>
<feature type="compositionally biased region" description="Acidic residues" evidence="1">
    <location>
        <begin position="80"/>
        <end position="98"/>
    </location>
</feature>
<keyword evidence="3" id="KW-1185">Reference proteome</keyword>
<dbReference type="OrthoDB" id="3202607at2759"/>
<dbReference type="AlphaFoldDB" id="A0A6A4HIX8"/>
<name>A0A6A4HIX8_9AGAR</name>
<feature type="region of interest" description="Disordered" evidence="1">
    <location>
        <begin position="68"/>
        <end position="194"/>
    </location>
</feature>
<evidence type="ECO:0000313" key="3">
    <source>
        <dbReference type="Proteomes" id="UP000799118"/>
    </source>
</evidence>
<feature type="compositionally biased region" description="Basic and acidic residues" evidence="1">
    <location>
        <begin position="68"/>
        <end position="79"/>
    </location>
</feature>
<dbReference type="Proteomes" id="UP000799118">
    <property type="component" value="Unassembled WGS sequence"/>
</dbReference>